<feature type="domain" description="DUF5009" evidence="2">
    <location>
        <begin position="27"/>
        <end position="179"/>
    </location>
</feature>
<comment type="caution">
    <text evidence="3">The sequence shown here is derived from an EMBL/GenBank/DDBJ whole genome shotgun (WGS) entry which is preliminary data.</text>
</comment>
<evidence type="ECO:0000313" key="4">
    <source>
        <dbReference type="Proteomes" id="UP000013909"/>
    </source>
</evidence>
<feature type="transmembrane region" description="Helical" evidence="1">
    <location>
        <begin position="191"/>
        <end position="214"/>
    </location>
</feature>
<dbReference type="PATRIC" id="fig|1288963.3.peg.4840"/>
<feature type="transmembrane region" description="Helical" evidence="1">
    <location>
        <begin position="99"/>
        <end position="121"/>
    </location>
</feature>
<dbReference type="Proteomes" id="UP000013909">
    <property type="component" value="Unassembled WGS sequence"/>
</dbReference>
<dbReference type="PANTHER" id="PTHR31061">
    <property type="entry name" value="LD22376P"/>
    <property type="match status" value="1"/>
</dbReference>
<feature type="transmembrane region" description="Helical" evidence="1">
    <location>
        <begin position="314"/>
        <end position="336"/>
    </location>
</feature>
<feature type="transmembrane region" description="Helical" evidence="1">
    <location>
        <begin position="251"/>
        <end position="272"/>
    </location>
</feature>
<feature type="transmembrane region" description="Helical" evidence="1">
    <location>
        <begin position="133"/>
        <end position="149"/>
    </location>
</feature>
<accession>R7ZKX4</accession>
<dbReference type="Pfam" id="PF16401">
    <property type="entry name" value="DUF5009"/>
    <property type="match status" value="1"/>
</dbReference>
<reference evidence="3 4" key="1">
    <citation type="submission" date="2013-02" db="EMBL/GenBank/DDBJ databases">
        <title>A novel strain isolated from Lonar lake, Maharashtra, India.</title>
        <authorList>
            <person name="Singh A."/>
        </authorList>
    </citation>
    <scope>NUCLEOTIDE SEQUENCE [LARGE SCALE GENOMIC DNA]</scope>
    <source>
        <strain evidence="3 4">AK24</strain>
    </source>
</reference>
<dbReference type="RefSeq" id="WP_010856965.1">
    <property type="nucleotide sequence ID" value="NZ_AQHR01000126.1"/>
</dbReference>
<feature type="transmembrane region" description="Helical" evidence="1">
    <location>
        <begin position="161"/>
        <end position="179"/>
    </location>
</feature>
<dbReference type="InterPro" id="IPR032176">
    <property type="entry name" value="DUF5009"/>
</dbReference>
<evidence type="ECO:0000259" key="2">
    <source>
        <dbReference type="Pfam" id="PF16401"/>
    </source>
</evidence>
<keyword evidence="4" id="KW-1185">Reference proteome</keyword>
<dbReference type="STRING" id="1232681.ADIS_4854"/>
<feature type="transmembrane region" description="Helical" evidence="1">
    <location>
        <begin position="356"/>
        <end position="380"/>
    </location>
</feature>
<feature type="transmembrane region" description="Helical" evidence="1">
    <location>
        <begin position="66"/>
        <end position="87"/>
    </location>
</feature>
<name>R7ZKX4_9BACT</name>
<organism evidence="3 4">
    <name type="scientific">Lunatimonas lonarensis</name>
    <dbReference type="NCBI Taxonomy" id="1232681"/>
    <lineage>
        <taxon>Bacteria</taxon>
        <taxon>Pseudomonadati</taxon>
        <taxon>Bacteroidota</taxon>
        <taxon>Cytophagia</taxon>
        <taxon>Cytophagales</taxon>
        <taxon>Cyclobacteriaceae</taxon>
    </lineage>
</organism>
<keyword evidence="1" id="KW-1133">Transmembrane helix</keyword>
<dbReference type="AlphaFoldDB" id="R7ZKX4"/>
<feature type="transmembrane region" description="Helical" evidence="1">
    <location>
        <begin position="221"/>
        <end position="239"/>
    </location>
</feature>
<dbReference type="EMBL" id="AQHR01000126">
    <property type="protein sequence ID" value="EON74743.1"/>
    <property type="molecule type" value="Genomic_DNA"/>
</dbReference>
<sequence length="413" mass="46763">MDKLKPVSNWFNRIMQTSSLSDKRSFAIDIFRALTMLLMIFVNDLWTLRDVPEWLGHVPAKVDGMGLADVVFPAFLFIVGLSIPFAIKNRWKRGEADQGILLHILSRSFALLVMGLCHVNLESYNRELALLPKPVWQILATIAFFLIWLDYPKDATKRKQYTGQVLGWILLLGLVLVYQGGTADNPTWMRFYWWGILGLIGWAYLICSLVFVAFKGNLSAMWAFFAGFMLFGIFSKLGWLEPLKVIKPYIWLIDDGATPALSMAGIIVALYYQPFLGSGKFGRFWMRMGLLAAACLAFGWVSRPLWGIHKIGSSPSWVTICIGISILFFCFLIWLVELKGKKEWFKLIKPAGTSTLTCYLLPYIHYGLLSITGLALPLVWRTGALGIFKSLAYALIIILITGLLERGRIRLKI</sequence>
<keyword evidence="1" id="KW-0812">Transmembrane</keyword>
<gene>
    <name evidence="3" type="ORF">ADIS_4854</name>
</gene>
<feature type="transmembrane region" description="Helical" evidence="1">
    <location>
        <begin position="386"/>
        <end position="404"/>
    </location>
</feature>
<evidence type="ECO:0000256" key="1">
    <source>
        <dbReference type="SAM" id="Phobius"/>
    </source>
</evidence>
<keyword evidence="1" id="KW-0472">Membrane</keyword>
<evidence type="ECO:0000313" key="3">
    <source>
        <dbReference type="EMBL" id="EON74743.1"/>
    </source>
</evidence>
<protein>
    <submittedName>
        <fullName evidence="3">N-acetylglucosamine related transporter, NagX</fullName>
    </submittedName>
</protein>
<dbReference type="PANTHER" id="PTHR31061:SF24">
    <property type="entry name" value="LD22376P"/>
    <property type="match status" value="1"/>
</dbReference>
<feature type="transmembrane region" description="Helical" evidence="1">
    <location>
        <begin position="284"/>
        <end position="302"/>
    </location>
</feature>
<proteinExistence type="predicted"/>